<reference evidence="2 3" key="1">
    <citation type="submission" date="2018-11" db="EMBL/GenBank/DDBJ databases">
        <title>Draft genome sequence of Cellulomonas takizawaensis strain TKZ-21.</title>
        <authorList>
            <person name="Yamamura H."/>
            <person name="Hayashi T."/>
            <person name="Hamada M."/>
            <person name="Serisawa Y."/>
            <person name="Matsuyama K."/>
            <person name="Nakagawa Y."/>
            <person name="Otoguro M."/>
            <person name="Yanagida F."/>
            <person name="Hayakawa M."/>
        </authorList>
    </citation>
    <scope>NUCLEOTIDE SEQUENCE [LARGE SCALE GENOMIC DNA]</scope>
    <source>
        <strain evidence="2 3">TKZ-21</strain>
    </source>
</reference>
<evidence type="ECO:0000259" key="1">
    <source>
        <dbReference type="Pfam" id="PF18930"/>
    </source>
</evidence>
<evidence type="ECO:0000313" key="2">
    <source>
        <dbReference type="EMBL" id="GCD20587.1"/>
    </source>
</evidence>
<dbReference type="Proteomes" id="UP000288246">
    <property type="component" value="Unassembled WGS sequence"/>
</dbReference>
<sequence length="61" mass="6601">MLETEGGNPMADTYAGEFYCVKCKEKREAEGEVVVSDSGRRMAKATCPVCGTKLNRILGKA</sequence>
<keyword evidence="3" id="KW-1185">Reference proteome</keyword>
<dbReference type="Pfam" id="PF18930">
    <property type="entry name" value="DUF5679"/>
    <property type="match status" value="1"/>
</dbReference>
<organism evidence="2 3">
    <name type="scientific">Cellulomonas algicola</name>
    <dbReference type="NCBI Taxonomy" id="2071633"/>
    <lineage>
        <taxon>Bacteria</taxon>
        <taxon>Bacillati</taxon>
        <taxon>Actinomycetota</taxon>
        <taxon>Actinomycetes</taxon>
        <taxon>Micrococcales</taxon>
        <taxon>Cellulomonadaceae</taxon>
        <taxon>Cellulomonas</taxon>
    </lineage>
</organism>
<dbReference type="AlphaFoldDB" id="A0A401V101"/>
<name>A0A401V101_9CELL</name>
<dbReference type="InterPro" id="IPR044044">
    <property type="entry name" value="DUF5679"/>
</dbReference>
<accession>A0A401V101</accession>
<comment type="caution">
    <text evidence="2">The sequence shown here is derived from an EMBL/GenBank/DDBJ whole genome shotgun (WGS) entry which is preliminary data.</text>
</comment>
<evidence type="ECO:0000313" key="3">
    <source>
        <dbReference type="Proteomes" id="UP000288246"/>
    </source>
</evidence>
<proteinExistence type="predicted"/>
<feature type="domain" description="DUF5679" evidence="1">
    <location>
        <begin position="19"/>
        <end position="57"/>
    </location>
</feature>
<gene>
    <name evidence="2" type="ORF">CTKZ_21490</name>
</gene>
<dbReference type="EMBL" id="BHYL01000169">
    <property type="protein sequence ID" value="GCD20587.1"/>
    <property type="molecule type" value="Genomic_DNA"/>
</dbReference>
<protein>
    <recommendedName>
        <fullName evidence="1">DUF5679 domain-containing protein</fullName>
    </recommendedName>
</protein>